<comment type="caution">
    <text evidence="2">The sequence shown here is derived from an EMBL/GenBank/DDBJ whole genome shotgun (WGS) entry which is preliminary data.</text>
</comment>
<reference evidence="2 3" key="1">
    <citation type="submission" date="2019-12" db="EMBL/GenBank/DDBJ databases">
        <authorList>
            <person name="Sun J.-Q."/>
        </authorList>
    </citation>
    <scope>NUCLEOTIDE SEQUENCE [LARGE SCALE GENOMIC DNA]</scope>
    <source>
        <strain evidence="2 3">JCM 17928</strain>
    </source>
</reference>
<gene>
    <name evidence="2" type="ORF">GN157_10175</name>
</gene>
<dbReference type="PROSITE" id="PS50093">
    <property type="entry name" value="PKD"/>
    <property type="match status" value="1"/>
</dbReference>
<sequence length="822" mass="90658">MKKHLTFLVLLSELYCYSQAEASNWYFARYAGLKFLEDGTVVTLLDSQMTTYEGSSSISDFNGNLLFYTDGKSVWDKNHVIMPNADYDNGTGLLGDPSSTQSGIIIPKKGNPNIYYVFTVDEPHDENAETYPDPFPGPYQDGNTIPSEDDGLNNGLNYSVVDLSITGANGSAGDVISRNNHLITYNPESDEARFKCSEKISAVKDASDNGYWIVTQFTNRFYAFHIDENGVNETPVISSLNPSIPTTGYRRNAIGYMKISPNGKKIAVAHSQRATQAGTTTRDGAVYLYDFNNATGVVSNPIALVNEGNPYGIEFSPQSKKLYVTFESIYNTKQFDLESNGTINSYEINASGKALQLAPNGKIYIAQLGSDSLGVINDPDETDFACNPGQGPNLGEGRFSAFGLPPFITSFLEISIEISNACLGEESQIEMNIYGNIDSIMWDFGDGSPTTTQLNPTHTYTTPGNYTIAATITRGIEEHTYSREIVITEIPVANPVDDLYACDPENNGTESFDLSQNTADILGSQSPDDFEVLYFDSLNSAENNSNPLPEAYESTQQSQIIYARVHSKFNADCYDITTFSLHATETPIIQTHDENYLCIENSTPLTINAGTNSSQFTYLWSTGETTSSINVNEMGTYEVEVTNSSGCSKTRTVTVYNSQIPTIQNIEINDLIENNTVTVYVSSQTGVNTTYYYSLDLPNGPFQESNFFENVQPGLHTVYVTDAGNCGITKKEISILSIPKFFTPNGDGVHDTWDIVGMNIKFYSKSSIYIFDRYGKLLTSVDPKGAGWDGTYNGYPLPSTDYWYLIKLDDGRVIKGHFSMIR</sequence>
<name>A0A6N8HE81_9FLAO</name>
<dbReference type="RefSeq" id="WP_157483305.1">
    <property type="nucleotide sequence ID" value="NZ_WOWP01000034.1"/>
</dbReference>
<proteinExistence type="predicted"/>
<dbReference type="SUPFAM" id="SSF49299">
    <property type="entry name" value="PKD domain"/>
    <property type="match status" value="1"/>
</dbReference>
<evidence type="ECO:0000313" key="2">
    <source>
        <dbReference type="EMBL" id="MUV04076.1"/>
    </source>
</evidence>
<evidence type="ECO:0000313" key="3">
    <source>
        <dbReference type="Proteomes" id="UP000433945"/>
    </source>
</evidence>
<dbReference type="InterPro" id="IPR000601">
    <property type="entry name" value="PKD_dom"/>
</dbReference>
<protein>
    <submittedName>
        <fullName evidence="2">T9SS type B sorting domain-containing protein</fullName>
    </submittedName>
</protein>
<dbReference type="EMBL" id="WOWP01000034">
    <property type="protein sequence ID" value="MUV04076.1"/>
    <property type="molecule type" value="Genomic_DNA"/>
</dbReference>
<dbReference type="InterPro" id="IPR013783">
    <property type="entry name" value="Ig-like_fold"/>
</dbReference>
<dbReference type="InterPro" id="IPR026341">
    <property type="entry name" value="T9SS_type_B"/>
</dbReference>
<dbReference type="Gene3D" id="2.60.40.10">
    <property type="entry name" value="Immunoglobulins"/>
    <property type="match status" value="1"/>
</dbReference>
<evidence type="ECO:0000259" key="1">
    <source>
        <dbReference type="PROSITE" id="PS50093"/>
    </source>
</evidence>
<dbReference type="Pfam" id="PF18911">
    <property type="entry name" value="PKD_4"/>
    <property type="match status" value="1"/>
</dbReference>
<dbReference type="InterPro" id="IPR035986">
    <property type="entry name" value="PKD_dom_sf"/>
</dbReference>
<dbReference type="CDD" id="cd00146">
    <property type="entry name" value="PKD"/>
    <property type="match status" value="1"/>
</dbReference>
<accession>A0A6N8HE81</accession>
<dbReference type="OrthoDB" id="9765926at2"/>
<dbReference type="SUPFAM" id="SSF101898">
    <property type="entry name" value="NHL repeat"/>
    <property type="match status" value="1"/>
</dbReference>
<dbReference type="Gene3D" id="2.130.10.10">
    <property type="entry name" value="YVTN repeat-like/Quinoprotein amine dehydrogenase"/>
    <property type="match status" value="1"/>
</dbReference>
<organism evidence="2 3">
    <name type="scientific">Flavobacterium rakeshii</name>
    <dbReference type="NCBI Taxonomy" id="1038845"/>
    <lineage>
        <taxon>Bacteria</taxon>
        <taxon>Pseudomonadati</taxon>
        <taxon>Bacteroidota</taxon>
        <taxon>Flavobacteriia</taxon>
        <taxon>Flavobacteriales</taxon>
        <taxon>Flavobacteriaceae</taxon>
        <taxon>Flavobacterium</taxon>
    </lineage>
</organism>
<keyword evidence="3" id="KW-1185">Reference proteome</keyword>
<dbReference type="Proteomes" id="UP000433945">
    <property type="component" value="Unassembled WGS sequence"/>
</dbReference>
<feature type="domain" description="PKD" evidence="1">
    <location>
        <begin position="442"/>
        <end position="488"/>
    </location>
</feature>
<dbReference type="SMART" id="SM00089">
    <property type="entry name" value="PKD"/>
    <property type="match status" value="1"/>
</dbReference>
<dbReference type="InterPro" id="IPR015943">
    <property type="entry name" value="WD40/YVTN_repeat-like_dom_sf"/>
</dbReference>
<dbReference type="AlphaFoldDB" id="A0A6N8HE81"/>
<dbReference type="InterPro" id="IPR022409">
    <property type="entry name" value="PKD/Chitinase_dom"/>
</dbReference>
<dbReference type="Pfam" id="PF13585">
    <property type="entry name" value="CHU_C"/>
    <property type="match status" value="1"/>
</dbReference>
<dbReference type="NCBIfam" id="TIGR04131">
    <property type="entry name" value="Bac_Flav_CTERM"/>
    <property type="match status" value="1"/>
</dbReference>